<reference evidence="1 2" key="1">
    <citation type="submission" date="2018-05" db="EMBL/GenBank/DDBJ databases">
        <title>genome sequencing of Nitrosopumilus sp. NM25.</title>
        <authorList>
            <person name="Mori K."/>
            <person name="Nakagawa T."/>
        </authorList>
    </citation>
    <scope>NUCLEOTIDE SEQUENCE [LARGE SCALE GENOMIC DNA]</scope>
    <source>
        <strain evidence="1 2">NM25</strain>
    </source>
</reference>
<evidence type="ECO:0000313" key="1">
    <source>
        <dbReference type="EMBL" id="GBH35103.1"/>
    </source>
</evidence>
<protein>
    <submittedName>
        <fullName evidence="1">Uncharacterized protein</fullName>
    </submittedName>
</protein>
<gene>
    <name evidence="1" type="ORF">NZNM25_18940</name>
</gene>
<proteinExistence type="predicted"/>
<organism evidence="1 2">
    <name type="scientific">Nitrosopumilus zosterae</name>
    <dbReference type="NCBI Taxonomy" id="718286"/>
    <lineage>
        <taxon>Archaea</taxon>
        <taxon>Nitrososphaerota</taxon>
        <taxon>Nitrososphaeria</taxon>
        <taxon>Nitrosopumilales</taxon>
        <taxon>Nitrosopumilaceae</taxon>
        <taxon>Nitrosopumilus</taxon>
    </lineage>
</organism>
<sequence length="78" mass="8578">MPIIAGTNLIDANIGYVRAIDTAKESSPEISLYDTKRDGIKKEKDKAIANNQTFLLIELIIGLIERNKNAVINGYDAT</sequence>
<comment type="caution">
    <text evidence="1">The sequence shown here is derived from an EMBL/GenBank/DDBJ whole genome shotgun (WGS) entry which is preliminary data.</text>
</comment>
<evidence type="ECO:0000313" key="2">
    <source>
        <dbReference type="Proteomes" id="UP000245829"/>
    </source>
</evidence>
<accession>A0A2S2KTY5</accession>
<name>A0A2S2KTY5_9ARCH</name>
<dbReference type="AlphaFoldDB" id="A0A2S2KTY5"/>
<dbReference type="Proteomes" id="UP000245829">
    <property type="component" value="Unassembled WGS sequence"/>
</dbReference>
<keyword evidence="2" id="KW-1185">Reference proteome</keyword>
<dbReference type="EMBL" id="BGKI01000012">
    <property type="protein sequence ID" value="GBH35103.1"/>
    <property type="molecule type" value="Genomic_DNA"/>
</dbReference>